<keyword evidence="6" id="KW-1185">Reference proteome</keyword>
<keyword evidence="2" id="KW-0804">Transcription</keyword>
<feature type="domain" description="HTH araC/xylS-type" evidence="4">
    <location>
        <begin position="10"/>
        <end position="57"/>
    </location>
</feature>
<dbReference type="Pfam" id="PF12833">
    <property type="entry name" value="HTH_18"/>
    <property type="match status" value="1"/>
</dbReference>
<evidence type="ECO:0000259" key="4">
    <source>
        <dbReference type="PROSITE" id="PS01124"/>
    </source>
</evidence>
<dbReference type="Gene3D" id="1.10.10.60">
    <property type="entry name" value="Homeodomain-like"/>
    <property type="match status" value="1"/>
</dbReference>
<name>A0ABS2JGF6_9ACTN</name>
<organism evidence="5 6">
    <name type="scientific">Micromonospora humidisoli</name>
    <dbReference type="NCBI Taxonomy" id="2807622"/>
    <lineage>
        <taxon>Bacteria</taxon>
        <taxon>Bacillati</taxon>
        <taxon>Actinomycetota</taxon>
        <taxon>Actinomycetes</taxon>
        <taxon>Micromonosporales</taxon>
        <taxon>Micromonosporaceae</taxon>
        <taxon>Micromonospora</taxon>
    </lineage>
</organism>
<accession>A0ABS2JGF6</accession>
<reference evidence="5 6" key="1">
    <citation type="submission" date="2021-02" db="EMBL/GenBank/DDBJ databases">
        <authorList>
            <person name="Lee D.-H."/>
        </authorList>
    </citation>
    <scope>NUCLEOTIDE SEQUENCE [LARGE SCALE GENOMIC DNA]</scope>
    <source>
        <strain evidence="5 6">MMS20-R2-29</strain>
    </source>
</reference>
<evidence type="ECO:0000256" key="3">
    <source>
        <dbReference type="SAM" id="MobiDB-lite"/>
    </source>
</evidence>
<evidence type="ECO:0000313" key="6">
    <source>
        <dbReference type="Proteomes" id="UP000809587"/>
    </source>
</evidence>
<dbReference type="SUPFAM" id="SSF46689">
    <property type="entry name" value="Homeodomain-like"/>
    <property type="match status" value="1"/>
</dbReference>
<dbReference type="PROSITE" id="PS01124">
    <property type="entry name" value="HTH_ARAC_FAMILY_2"/>
    <property type="match status" value="1"/>
</dbReference>
<dbReference type="RefSeq" id="WP_204960812.1">
    <property type="nucleotide sequence ID" value="NZ_JAFEUO010000007.1"/>
</dbReference>
<proteinExistence type="predicted"/>
<protein>
    <submittedName>
        <fullName evidence="5">Helix-turn-helix domain-containing protein</fullName>
    </submittedName>
</protein>
<evidence type="ECO:0000256" key="1">
    <source>
        <dbReference type="ARBA" id="ARBA00023015"/>
    </source>
</evidence>
<feature type="region of interest" description="Disordered" evidence="3">
    <location>
        <begin position="47"/>
        <end position="79"/>
    </location>
</feature>
<gene>
    <name evidence="5" type="ORF">JQN84_23985</name>
</gene>
<feature type="compositionally biased region" description="Basic and acidic residues" evidence="3">
    <location>
        <begin position="69"/>
        <end position="79"/>
    </location>
</feature>
<dbReference type="InterPro" id="IPR018060">
    <property type="entry name" value="HTH_AraC"/>
</dbReference>
<dbReference type="Proteomes" id="UP000809587">
    <property type="component" value="Unassembled WGS sequence"/>
</dbReference>
<sequence length="79" mass="8938">MEPSGEDLPLREARRLLADPDRPISEIAARIGYHDPGYFTEDVSRNTEAHPNMAPHRPKIALIGQPPPNHRDRSPSYRS</sequence>
<evidence type="ECO:0000256" key="2">
    <source>
        <dbReference type="ARBA" id="ARBA00023163"/>
    </source>
</evidence>
<evidence type="ECO:0000313" key="5">
    <source>
        <dbReference type="EMBL" id="MBM7085587.1"/>
    </source>
</evidence>
<comment type="caution">
    <text evidence="5">The sequence shown here is derived from an EMBL/GenBank/DDBJ whole genome shotgun (WGS) entry which is preliminary data.</text>
</comment>
<dbReference type="InterPro" id="IPR009057">
    <property type="entry name" value="Homeodomain-like_sf"/>
</dbReference>
<dbReference type="EMBL" id="JAFEUO010000007">
    <property type="protein sequence ID" value="MBM7085587.1"/>
    <property type="molecule type" value="Genomic_DNA"/>
</dbReference>
<keyword evidence="1" id="KW-0805">Transcription regulation</keyword>